<dbReference type="HOGENOM" id="CLU_2731442_0_0_10"/>
<dbReference type="Proteomes" id="UP000003711">
    <property type="component" value="Unassembled WGS sequence"/>
</dbReference>
<dbReference type="EMBL" id="ACCH01000320">
    <property type="protein sequence ID" value="EEF88196.1"/>
    <property type="molecule type" value="Genomic_DNA"/>
</dbReference>
<evidence type="ECO:0000313" key="1">
    <source>
        <dbReference type="EMBL" id="EEF88196.1"/>
    </source>
</evidence>
<evidence type="ECO:0000313" key="2">
    <source>
        <dbReference type="Proteomes" id="UP000003711"/>
    </source>
</evidence>
<protein>
    <submittedName>
        <fullName evidence="1">Uncharacterized protein</fullName>
    </submittedName>
</protein>
<proteinExistence type="predicted"/>
<reference evidence="1 2" key="2">
    <citation type="submission" date="2009-01" db="EMBL/GenBank/DDBJ databases">
        <title>Draft genome sequence of Bacteroides cellulosilyticus (DSM 14838).</title>
        <authorList>
            <person name="Sudarsanam P."/>
            <person name="Ley R."/>
            <person name="Guruge J."/>
            <person name="Turnbaugh P.J."/>
            <person name="Mahowald M."/>
            <person name="Liep D."/>
            <person name="Gordon J."/>
        </authorList>
    </citation>
    <scope>NUCLEOTIDE SEQUENCE [LARGE SCALE GENOMIC DNA]</scope>
    <source>
        <strain evidence="1 2">DSM 14838</strain>
    </source>
</reference>
<comment type="caution">
    <text evidence="1">The sequence shown here is derived from an EMBL/GenBank/DDBJ whole genome shotgun (WGS) entry which is preliminary data.</text>
</comment>
<dbReference type="AlphaFoldDB" id="E2NIS1"/>
<sequence length="71" mass="6852">MGKPAVWVEEGEADGGAVEGEGVGAEIFSVAAIGGEGAEEIVGAGFYVDRLAVEDGGNDAILTGGIGEDGG</sequence>
<organism evidence="1 2">
    <name type="scientific">Bacteroides cellulosilyticus DSM 14838</name>
    <dbReference type="NCBI Taxonomy" id="537012"/>
    <lineage>
        <taxon>Bacteria</taxon>
        <taxon>Pseudomonadati</taxon>
        <taxon>Bacteroidota</taxon>
        <taxon>Bacteroidia</taxon>
        <taxon>Bacteroidales</taxon>
        <taxon>Bacteroidaceae</taxon>
        <taxon>Bacteroides</taxon>
    </lineage>
</organism>
<gene>
    <name evidence="1" type="ORF">BACCELL_04207</name>
</gene>
<reference evidence="1 2" key="1">
    <citation type="submission" date="2008-12" db="EMBL/GenBank/DDBJ databases">
        <authorList>
            <person name="Fulton L."/>
            <person name="Clifton S."/>
            <person name="Fulton B."/>
            <person name="Xu J."/>
            <person name="Minx P."/>
            <person name="Pepin K.H."/>
            <person name="Johnson M."/>
            <person name="Bhonagiri V."/>
            <person name="Nash W.E."/>
            <person name="Mardis E.R."/>
            <person name="Wilson R.K."/>
        </authorList>
    </citation>
    <scope>NUCLEOTIDE SEQUENCE [LARGE SCALE GENOMIC DNA]</scope>
    <source>
        <strain evidence="1 2">DSM 14838</strain>
    </source>
</reference>
<name>E2NIS1_9BACE</name>
<accession>E2NIS1</accession>